<organism evidence="2 3">
    <name type="scientific">Cylindrotheca closterium</name>
    <dbReference type="NCBI Taxonomy" id="2856"/>
    <lineage>
        <taxon>Eukaryota</taxon>
        <taxon>Sar</taxon>
        <taxon>Stramenopiles</taxon>
        <taxon>Ochrophyta</taxon>
        <taxon>Bacillariophyta</taxon>
        <taxon>Bacillariophyceae</taxon>
        <taxon>Bacillariophycidae</taxon>
        <taxon>Bacillariales</taxon>
        <taxon>Bacillariaceae</taxon>
        <taxon>Cylindrotheca</taxon>
    </lineage>
</organism>
<feature type="transmembrane region" description="Helical" evidence="1">
    <location>
        <begin position="115"/>
        <end position="135"/>
    </location>
</feature>
<evidence type="ECO:0008006" key="4">
    <source>
        <dbReference type="Google" id="ProtNLM"/>
    </source>
</evidence>
<protein>
    <recommendedName>
        <fullName evidence="4">Transmembrane protein</fullName>
    </recommendedName>
</protein>
<proteinExistence type="predicted"/>
<feature type="transmembrane region" description="Helical" evidence="1">
    <location>
        <begin position="150"/>
        <end position="167"/>
    </location>
</feature>
<evidence type="ECO:0000313" key="2">
    <source>
        <dbReference type="EMBL" id="CAJ1927185.1"/>
    </source>
</evidence>
<feature type="transmembrane region" description="Helical" evidence="1">
    <location>
        <begin position="37"/>
        <end position="61"/>
    </location>
</feature>
<gene>
    <name evidence="2" type="ORF">CYCCA115_LOCUS1280</name>
</gene>
<dbReference type="Proteomes" id="UP001295423">
    <property type="component" value="Unassembled WGS sequence"/>
</dbReference>
<dbReference type="PANTHER" id="PTHR12242:SF48">
    <property type="entry name" value="FAR-17A_AIG1-LIKE PROTEIN"/>
    <property type="match status" value="1"/>
</dbReference>
<sequence length="278" mass="31113">MSCGQRCGSEFKRPMFDIEENEGSLDINASFHIGKGLLSVVGIIKFITFAIAVVSLVYSFTVIEIPSFYPAFLTPWTVFFGILQLGGSWILTAFYSKDGSIYNPQNKNVLVKITWLLYSVAGVIGCCITILFWGAVYDPDNPSNDMFDKIMTHGGVVAIVLLQGNLLDRVPMRLKHIAFSDGLAVIFSIWLALQNTVIKYNPNIDDDDDAIYDAMKWRTETTSAIIQTVLVIVLVVPLFQTILWAVSLPKRRYLVEEVYDVDKGEVQEKPADQEEGHV</sequence>
<comment type="caution">
    <text evidence="2">The sequence shown here is derived from an EMBL/GenBank/DDBJ whole genome shotgun (WGS) entry which is preliminary data.</text>
</comment>
<dbReference type="GO" id="GO:0016020">
    <property type="term" value="C:membrane"/>
    <property type="evidence" value="ECO:0007669"/>
    <property type="project" value="TreeGrafter"/>
</dbReference>
<name>A0AAD2CCT6_9STRA</name>
<dbReference type="EMBL" id="CAKOGP040000014">
    <property type="protein sequence ID" value="CAJ1927185.1"/>
    <property type="molecule type" value="Genomic_DNA"/>
</dbReference>
<feature type="transmembrane region" description="Helical" evidence="1">
    <location>
        <begin position="224"/>
        <end position="246"/>
    </location>
</feature>
<feature type="transmembrane region" description="Helical" evidence="1">
    <location>
        <begin position="174"/>
        <end position="193"/>
    </location>
</feature>
<accession>A0AAD2CCT6</accession>
<evidence type="ECO:0000256" key="1">
    <source>
        <dbReference type="SAM" id="Phobius"/>
    </source>
</evidence>
<evidence type="ECO:0000313" key="3">
    <source>
        <dbReference type="Proteomes" id="UP001295423"/>
    </source>
</evidence>
<feature type="transmembrane region" description="Helical" evidence="1">
    <location>
        <begin position="73"/>
        <end position="95"/>
    </location>
</feature>
<keyword evidence="1" id="KW-0472">Membrane</keyword>
<dbReference type="PANTHER" id="PTHR12242">
    <property type="entry name" value="OS02G0130600 PROTEIN-RELATED"/>
    <property type="match status" value="1"/>
</dbReference>
<dbReference type="AlphaFoldDB" id="A0AAD2CCT6"/>
<keyword evidence="3" id="KW-1185">Reference proteome</keyword>
<keyword evidence="1" id="KW-1133">Transmembrane helix</keyword>
<reference evidence="2" key="1">
    <citation type="submission" date="2023-08" db="EMBL/GenBank/DDBJ databases">
        <authorList>
            <person name="Audoor S."/>
            <person name="Bilcke G."/>
        </authorList>
    </citation>
    <scope>NUCLEOTIDE SEQUENCE</scope>
</reference>
<keyword evidence="1" id="KW-0812">Transmembrane</keyword>